<dbReference type="PROSITE" id="PS00674">
    <property type="entry name" value="AAA"/>
    <property type="match status" value="1"/>
</dbReference>
<keyword evidence="6" id="KW-0378">Hydrolase</keyword>
<comment type="catalytic activity">
    <reaction evidence="11">
        <text>ATP + H2O = ADP + phosphate + H(+)</text>
        <dbReference type="Rhea" id="RHEA:13065"/>
        <dbReference type="ChEBI" id="CHEBI:15377"/>
        <dbReference type="ChEBI" id="CHEBI:15378"/>
        <dbReference type="ChEBI" id="CHEBI:30616"/>
        <dbReference type="ChEBI" id="CHEBI:43474"/>
        <dbReference type="ChEBI" id="CHEBI:456216"/>
    </reaction>
    <physiologicalReaction direction="left-to-right" evidence="11">
        <dbReference type="Rhea" id="RHEA:13066"/>
    </physiologicalReaction>
</comment>
<evidence type="ECO:0000256" key="3">
    <source>
        <dbReference type="ARBA" id="ARBA00022692"/>
    </source>
</evidence>
<dbReference type="Gene3D" id="3.40.50.300">
    <property type="entry name" value="P-loop containing nucleotide triphosphate hydrolases"/>
    <property type="match status" value="1"/>
</dbReference>
<evidence type="ECO:0000256" key="6">
    <source>
        <dbReference type="ARBA" id="ARBA00022801"/>
    </source>
</evidence>
<keyword evidence="7 12" id="KW-0067">ATP-binding</keyword>
<evidence type="ECO:0000313" key="16">
    <source>
        <dbReference type="Proteomes" id="UP001324427"/>
    </source>
</evidence>
<dbReference type="InterPro" id="IPR050747">
    <property type="entry name" value="Mitochondrial_chaperone_BCS1"/>
</dbReference>
<evidence type="ECO:0000313" key="15">
    <source>
        <dbReference type="EMBL" id="KAK4546511.1"/>
    </source>
</evidence>
<dbReference type="Proteomes" id="UP001324427">
    <property type="component" value="Unassembled WGS sequence"/>
</dbReference>
<dbReference type="EMBL" id="JAVFHQ010000014">
    <property type="protein sequence ID" value="KAK4546511.1"/>
    <property type="molecule type" value="Genomic_DNA"/>
</dbReference>
<keyword evidence="9" id="KW-0496">Mitochondrion</keyword>
<dbReference type="SMART" id="SM00382">
    <property type="entry name" value="AAA"/>
    <property type="match status" value="1"/>
</dbReference>
<evidence type="ECO:0000256" key="5">
    <source>
        <dbReference type="ARBA" id="ARBA00022792"/>
    </source>
</evidence>
<comment type="similarity">
    <text evidence="2">Belongs to the AAA ATPase family. BCS1 subfamily.</text>
</comment>
<keyword evidence="10" id="KW-0472">Membrane</keyword>
<keyword evidence="3" id="KW-0812">Transmembrane</keyword>
<sequence>MCEPLRWNFRNGPISRMLATVSCCKSRCCTGQLWARTRKNSSVTFTVVRTIVRRERGRYGDDDDVDTIDISCLSLFSGPRILKRFLEHVQTSAVAASRNKTTIYRPERRGWMWNYGVTRPSRNLNAVTLDSGVKEQLVKDIEAYLNPKTRKYYSNRGIPWRRGFLFYGPPGTGKTSFTTALAGHFKLDVFMLSLSSSALNDQKLESLFESLPTKCMVTLEDIDSAGIRREDMNGEKAPKKKTKSSNENGQMVEEEQGLTLSGLLNVLDGIHSVEGRIIIITTNNPDSLDEALVRRGRIDQRILFAYATREVSAEIFRHVFCKSDDELLEGEVSRDHDGIAELARQFAANFPADKLTPAEVQGFLLDERASPEKAVEKIAEHAEGLLKNKARGVNVASFKGAAGAKKEAYAESTSSRSTLLRRLW</sequence>
<dbReference type="SUPFAM" id="SSF52540">
    <property type="entry name" value="P-loop containing nucleoside triphosphate hydrolases"/>
    <property type="match status" value="1"/>
</dbReference>
<evidence type="ECO:0000256" key="1">
    <source>
        <dbReference type="ARBA" id="ARBA00004434"/>
    </source>
</evidence>
<dbReference type="InterPro" id="IPR003593">
    <property type="entry name" value="AAA+_ATPase"/>
</dbReference>
<name>A0AAV9JPM5_9PEZI</name>
<keyword evidence="5" id="KW-0999">Mitochondrion inner membrane</keyword>
<dbReference type="InterPro" id="IPR027417">
    <property type="entry name" value="P-loop_NTPase"/>
</dbReference>
<feature type="domain" description="AAA+ ATPase" evidence="14">
    <location>
        <begin position="160"/>
        <end position="308"/>
    </location>
</feature>
<evidence type="ECO:0000256" key="13">
    <source>
        <dbReference type="SAM" id="MobiDB-lite"/>
    </source>
</evidence>
<evidence type="ECO:0000256" key="12">
    <source>
        <dbReference type="RuleBase" id="RU003651"/>
    </source>
</evidence>
<organism evidence="15 16">
    <name type="scientific">Oleoguttula mirabilis</name>
    <dbReference type="NCBI Taxonomy" id="1507867"/>
    <lineage>
        <taxon>Eukaryota</taxon>
        <taxon>Fungi</taxon>
        <taxon>Dikarya</taxon>
        <taxon>Ascomycota</taxon>
        <taxon>Pezizomycotina</taxon>
        <taxon>Dothideomycetes</taxon>
        <taxon>Dothideomycetidae</taxon>
        <taxon>Mycosphaerellales</taxon>
        <taxon>Teratosphaeriaceae</taxon>
        <taxon>Oleoguttula</taxon>
    </lineage>
</organism>
<feature type="region of interest" description="Disordered" evidence="13">
    <location>
        <begin position="228"/>
        <end position="250"/>
    </location>
</feature>
<keyword evidence="8" id="KW-1133">Transmembrane helix</keyword>
<evidence type="ECO:0000256" key="10">
    <source>
        <dbReference type="ARBA" id="ARBA00023136"/>
    </source>
</evidence>
<gene>
    <name evidence="15" type="ORF">LTR36_001728</name>
</gene>
<evidence type="ECO:0000256" key="4">
    <source>
        <dbReference type="ARBA" id="ARBA00022741"/>
    </source>
</evidence>
<protein>
    <recommendedName>
        <fullName evidence="14">AAA+ ATPase domain-containing protein</fullName>
    </recommendedName>
</protein>
<dbReference type="InterPro" id="IPR003959">
    <property type="entry name" value="ATPase_AAA_core"/>
</dbReference>
<dbReference type="GO" id="GO:0016887">
    <property type="term" value="F:ATP hydrolysis activity"/>
    <property type="evidence" value="ECO:0007669"/>
    <property type="project" value="InterPro"/>
</dbReference>
<evidence type="ECO:0000256" key="8">
    <source>
        <dbReference type="ARBA" id="ARBA00022989"/>
    </source>
</evidence>
<keyword evidence="4 12" id="KW-0547">Nucleotide-binding</keyword>
<dbReference type="PANTHER" id="PTHR23070">
    <property type="entry name" value="BCS1 AAA-TYPE ATPASE"/>
    <property type="match status" value="1"/>
</dbReference>
<evidence type="ECO:0000256" key="11">
    <source>
        <dbReference type="ARBA" id="ARBA00048778"/>
    </source>
</evidence>
<dbReference type="Pfam" id="PF08740">
    <property type="entry name" value="BCS1_N"/>
    <property type="match status" value="1"/>
</dbReference>
<dbReference type="AlphaFoldDB" id="A0AAV9JPM5"/>
<dbReference type="InterPro" id="IPR003960">
    <property type="entry name" value="ATPase_AAA_CS"/>
</dbReference>
<comment type="caution">
    <text evidence="15">The sequence shown here is derived from an EMBL/GenBank/DDBJ whole genome shotgun (WGS) entry which is preliminary data.</text>
</comment>
<reference evidence="15 16" key="1">
    <citation type="submission" date="2021-11" db="EMBL/GenBank/DDBJ databases">
        <title>Black yeast isolated from Biological Soil Crust.</title>
        <authorList>
            <person name="Kurbessoian T."/>
        </authorList>
    </citation>
    <scope>NUCLEOTIDE SEQUENCE [LARGE SCALE GENOMIC DNA]</scope>
    <source>
        <strain evidence="15 16">CCFEE 5522</strain>
    </source>
</reference>
<evidence type="ECO:0000256" key="9">
    <source>
        <dbReference type="ARBA" id="ARBA00023128"/>
    </source>
</evidence>
<feature type="compositionally biased region" description="Basic and acidic residues" evidence="13">
    <location>
        <begin position="228"/>
        <end position="237"/>
    </location>
</feature>
<dbReference type="Pfam" id="PF25426">
    <property type="entry name" value="AAA_lid_BCS1"/>
    <property type="match status" value="1"/>
</dbReference>
<dbReference type="InterPro" id="IPR014851">
    <property type="entry name" value="BCS1_N"/>
</dbReference>
<keyword evidence="16" id="KW-1185">Reference proteome</keyword>
<dbReference type="GO" id="GO:0005743">
    <property type="term" value="C:mitochondrial inner membrane"/>
    <property type="evidence" value="ECO:0007669"/>
    <property type="project" value="UniProtKB-SubCell"/>
</dbReference>
<evidence type="ECO:0000259" key="14">
    <source>
        <dbReference type="SMART" id="SM00382"/>
    </source>
</evidence>
<proteinExistence type="inferred from homology"/>
<evidence type="ECO:0000256" key="2">
    <source>
        <dbReference type="ARBA" id="ARBA00007448"/>
    </source>
</evidence>
<dbReference type="InterPro" id="IPR057495">
    <property type="entry name" value="AAA_lid_BCS1"/>
</dbReference>
<comment type="subcellular location">
    <subcellularLocation>
        <location evidence="1">Mitochondrion inner membrane</location>
        <topology evidence="1">Single-pass membrane protein</topology>
    </subcellularLocation>
</comment>
<accession>A0AAV9JPM5</accession>
<evidence type="ECO:0000256" key="7">
    <source>
        <dbReference type="ARBA" id="ARBA00022840"/>
    </source>
</evidence>
<dbReference type="GO" id="GO:0005524">
    <property type="term" value="F:ATP binding"/>
    <property type="evidence" value="ECO:0007669"/>
    <property type="project" value="UniProtKB-KW"/>
</dbReference>
<dbReference type="Pfam" id="PF00004">
    <property type="entry name" value="AAA"/>
    <property type="match status" value="1"/>
</dbReference>